<dbReference type="Pfam" id="PF00830">
    <property type="entry name" value="Ribosomal_L28"/>
    <property type="match status" value="1"/>
</dbReference>
<dbReference type="GO" id="GO:0006412">
    <property type="term" value="P:translation"/>
    <property type="evidence" value="ECO:0007669"/>
    <property type="project" value="UniProtKB-UniRule"/>
</dbReference>
<evidence type="ECO:0000256" key="3">
    <source>
        <dbReference type="ARBA" id="ARBA00023274"/>
    </source>
</evidence>
<evidence type="ECO:0000256" key="1">
    <source>
        <dbReference type="ARBA" id="ARBA00008760"/>
    </source>
</evidence>
<dbReference type="InterPro" id="IPR050096">
    <property type="entry name" value="Bacterial_rp_bL28"/>
</dbReference>
<dbReference type="Proteomes" id="UP000055014">
    <property type="component" value="Unassembled WGS sequence"/>
</dbReference>
<evidence type="ECO:0000313" key="6">
    <source>
        <dbReference type="EMBL" id="HCO69238.1"/>
    </source>
</evidence>
<name>A0A101H0N0_9BACT</name>
<comment type="similarity">
    <text evidence="1 5">Belongs to the bacterial ribosomal protein bL28 family.</text>
</comment>
<evidence type="ECO:0000313" key="10">
    <source>
        <dbReference type="Proteomes" id="UP000055014"/>
    </source>
</evidence>
<evidence type="ECO:0000313" key="11">
    <source>
        <dbReference type="Proteomes" id="UP000264215"/>
    </source>
</evidence>
<dbReference type="PATRIC" id="fig|1236046.5.peg.617"/>
<dbReference type="EMBL" id="LGGH01000031">
    <property type="protein sequence ID" value="KUK68180.1"/>
    <property type="molecule type" value="Genomic_DNA"/>
</dbReference>
<evidence type="ECO:0000313" key="9">
    <source>
        <dbReference type="Proteomes" id="UP000054260"/>
    </source>
</evidence>
<dbReference type="EMBL" id="LGGW01000002">
    <property type="protein sequence ID" value="KUK91407.1"/>
    <property type="molecule type" value="Genomic_DNA"/>
</dbReference>
<keyword evidence="3 5" id="KW-0687">Ribonucleoprotein</keyword>
<dbReference type="Gene3D" id="2.20.150.30">
    <property type="match status" value="1"/>
</dbReference>
<dbReference type="InterPro" id="IPR001383">
    <property type="entry name" value="Ribosomal_bL28_bact-type"/>
</dbReference>
<dbReference type="GO" id="GO:0003735">
    <property type="term" value="F:structural constituent of ribosome"/>
    <property type="evidence" value="ECO:0007669"/>
    <property type="project" value="InterPro"/>
</dbReference>
<evidence type="ECO:0000256" key="2">
    <source>
        <dbReference type="ARBA" id="ARBA00022980"/>
    </source>
</evidence>
<proteinExistence type="inferred from homology"/>
<dbReference type="GO" id="GO:1990904">
    <property type="term" value="C:ribonucleoprotein complex"/>
    <property type="evidence" value="ECO:0007669"/>
    <property type="project" value="UniProtKB-KW"/>
</dbReference>
<protein>
    <recommendedName>
        <fullName evidence="4 5">Large ribosomal subunit protein bL28</fullName>
    </recommendedName>
</protein>
<dbReference type="AlphaFoldDB" id="A0A101H0N0"/>
<organism evidence="7 9">
    <name type="scientific">Mesotoga infera</name>
    <dbReference type="NCBI Taxonomy" id="1236046"/>
    <lineage>
        <taxon>Bacteria</taxon>
        <taxon>Thermotogati</taxon>
        <taxon>Thermotogota</taxon>
        <taxon>Thermotogae</taxon>
        <taxon>Kosmotogales</taxon>
        <taxon>Kosmotogaceae</taxon>
        <taxon>Mesotoga</taxon>
    </lineage>
</organism>
<dbReference type="EMBL" id="DQBS01000037">
    <property type="protein sequence ID" value="HCO69238.1"/>
    <property type="molecule type" value="Genomic_DNA"/>
</dbReference>
<dbReference type="InterPro" id="IPR026569">
    <property type="entry name" value="Ribosomal_bL28"/>
</dbReference>
<evidence type="ECO:0000313" key="8">
    <source>
        <dbReference type="EMBL" id="KUK91407.1"/>
    </source>
</evidence>
<accession>A0A101H0N0</accession>
<dbReference type="Gene3D" id="2.30.170.40">
    <property type="entry name" value="Ribosomal protein L28/L24"/>
    <property type="match status" value="1"/>
</dbReference>
<gene>
    <name evidence="5 6" type="primary">rpmB</name>
    <name evidence="6" type="ORF">DIT26_01425</name>
    <name evidence="7" type="ORF">XD86_0346</name>
    <name evidence="8" type="ORF">XE02_0046</name>
</gene>
<dbReference type="HAMAP" id="MF_00373">
    <property type="entry name" value="Ribosomal_bL28"/>
    <property type="match status" value="1"/>
</dbReference>
<evidence type="ECO:0000313" key="7">
    <source>
        <dbReference type="EMBL" id="KUK68180.1"/>
    </source>
</evidence>
<dbReference type="InterPro" id="IPR037147">
    <property type="entry name" value="Ribosomal_bL28_sf"/>
</dbReference>
<dbReference type="NCBIfam" id="TIGR00009">
    <property type="entry name" value="L28"/>
    <property type="match status" value="1"/>
</dbReference>
<dbReference type="Proteomes" id="UP000264215">
    <property type="component" value="Unassembled WGS sequence"/>
</dbReference>
<reference evidence="7" key="1">
    <citation type="journal article" date="2015" name="MBio">
        <title>Genome-resolved metagenomic analysis reveals roles for candidate phyla and other microbial community members in biogeochemical transformations in oil reservoirs.</title>
        <authorList>
            <person name="Hu P."/>
            <person name="Tom L."/>
            <person name="Singh A."/>
            <person name="Thomas B.C."/>
            <person name="Baker B.J."/>
            <person name="Piceno Y.M."/>
            <person name="Andersen G.L."/>
            <person name="Banfield J.F."/>
        </authorList>
    </citation>
    <scope>NUCLEOTIDE SEQUENCE [LARGE SCALE GENOMIC DNA]</scope>
    <source>
        <strain evidence="7">46_47</strain>
        <strain evidence="8">46_70</strain>
    </source>
</reference>
<reference evidence="6 11" key="3">
    <citation type="journal article" date="2018" name="Nat. Biotechnol.">
        <title>A standardized bacterial taxonomy based on genome phylogeny substantially revises the tree of life.</title>
        <authorList>
            <person name="Parks D.H."/>
            <person name="Chuvochina M."/>
            <person name="Waite D.W."/>
            <person name="Rinke C."/>
            <person name="Skarshewski A."/>
            <person name="Chaumeil P.A."/>
            <person name="Hugenholtz P."/>
        </authorList>
    </citation>
    <scope>NUCLEOTIDE SEQUENCE [LARGE SCALE GENOMIC DNA]</scope>
    <source>
        <strain evidence="6">UBA9905</strain>
    </source>
</reference>
<sequence>MSKVCEICGKAPTTGNMVSHSNKKTKRWWKPNVQKVRVMIDGEVKRVRVCVKCLKAGKVTRAI</sequence>
<evidence type="ECO:0000256" key="4">
    <source>
        <dbReference type="ARBA" id="ARBA00035174"/>
    </source>
</evidence>
<dbReference type="PANTHER" id="PTHR39080:SF1">
    <property type="entry name" value="LARGE RIBOSOMAL SUBUNIT PROTEIN BL28A"/>
    <property type="match status" value="1"/>
</dbReference>
<keyword evidence="2 5" id="KW-0689">Ribosomal protein</keyword>
<dbReference type="PANTHER" id="PTHR39080">
    <property type="entry name" value="50S RIBOSOMAL PROTEIN L28"/>
    <property type="match status" value="1"/>
</dbReference>
<dbReference type="GO" id="GO:0005840">
    <property type="term" value="C:ribosome"/>
    <property type="evidence" value="ECO:0007669"/>
    <property type="project" value="UniProtKB-KW"/>
</dbReference>
<comment type="caution">
    <text evidence="7">The sequence shown here is derived from an EMBL/GenBank/DDBJ whole genome shotgun (WGS) entry which is preliminary data.</text>
</comment>
<reference evidence="9 10" key="2">
    <citation type="journal article" date="2015" name="MBio">
        <title>Genome-Resolved Metagenomic Analysis Reveals Roles for Candidate Phyla and Other Microbial Community Members in Biogeochemical Transformations in Oil Reservoirs.</title>
        <authorList>
            <person name="Hu P."/>
            <person name="Tom L."/>
            <person name="Singh A."/>
            <person name="Thomas B.C."/>
            <person name="Baker B.J."/>
            <person name="Piceno Y.M."/>
            <person name="Andersen G.L."/>
            <person name="Banfield J.F."/>
        </authorList>
    </citation>
    <scope>NUCLEOTIDE SEQUENCE [LARGE SCALE GENOMIC DNA]</scope>
</reference>
<dbReference type="SUPFAM" id="SSF143800">
    <property type="entry name" value="L28p-like"/>
    <property type="match status" value="1"/>
</dbReference>
<dbReference type="Proteomes" id="UP000054260">
    <property type="component" value="Unassembled WGS sequence"/>
</dbReference>
<evidence type="ECO:0000256" key="5">
    <source>
        <dbReference type="HAMAP-Rule" id="MF_00373"/>
    </source>
</evidence>
<dbReference type="InterPro" id="IPR034704">
    <property type="entry name" value="Ribosomal_bL28/bL31-like_sf"/>
</dbReference>